<organism evidence="2 3">
    <name type="scientific">Marasmiellus scandens</name>
    <dbReference type="NCBI Taxonomy" id="2682957"/>
    <lineage>
        <taxon>Eukaryota</taxon>
        <taxon>Fungi</taxon>
        <taxon>Dikarya</taxon>
        <taxon>Basidiomycota</taxon>
        <taxon>Agaricomycotina</taxon>
        <taxon>Agaricomycetes</taxon>
        <taxon>Agaricomycetidae</taxon>
        <taxon>Agaricales</taxon>
        <taxon>Marasmiineae</taxon>
        <taxon>Omphalotaceae</taxon>
        <taxon>Marasmiellus</taxon>
    </lineage>
</organism>
<evidence type="ECO:0000313" key="3">
    <source>
        <dbReference type="Proteomes" id="UP001498398"/>
    </source>
</evidence>
<evidence type="ECO:0000313" key="2">
    <source>
        <dbReference type="EMBL" id="KAK7434484.1"/>
    </source>
</evidence>
<keyword evidence="3" id="KW-1185">Reference proteome</keyword>
<gene>
    <name evidence="2" type="ORF">VKT23_020167</name>
</gene>
<reference evidence="2 3" key="1">
    <citation type="submission" date="2024-01" db="EMBL/GenBank/DDBJ databases">
        <title>A draft genome for the cacao thread blight pathogen Marasmiellus scandens.</title>
        <authorList>
            <person name="Baruah I.K."/>
            <person name="Leung J."/>
            <person name="Bukari Y."/>
            <person name="Amoako-Attah I."/>
            <person name="Meinhardt L.W."/>
            <person name="Bailey B.A."/>
            <person name="Cohen S.P."/>
        </authorList>
    </citation>
    <scope>NUCLEOTIDE SEQUENCE [LARGE SCALE GENOMIC DNA]</scope>
    <source>
        <strain evidence="2 3">GH-19</strain>
    </source>
</reference>
<comment type="caution">
    <text evidence="2">The sequence shown here is derived from an EMBL/GenBank/DDBJ whole genome shotgun (WGS) entry which is preliminary data.</text>
</comment>
<dbReference type="Proteomes" id="UP001498398">
    <property type="component" value="Unassembled WGS sequence"/>
</dbReference>
<name>A0ABR1IN73_9AGAR</name>
<dbReference type="EMBL" id="JBANRG010000123">
    <property type="protein sequence ID" value="KAK7434484.1"/>
    <property type="molecule type" value="Genomic_DNA"/>
</dbReference>
<feature type="region of interest" description="Disordered" evidence="1">
    <location>
        <begin position="1"/>
        <end position="63"/>
    </location>
</feature>
<accession>A0ABR1IN73</accession>
<protein>
    <submittedName>
        <fullName evidence="2">Uncharacterized protein</fullName>
    </submittedName>
</protein>
<evidence type="ECO:0000256" key="1">
    <source>
        <dbReference type="SAM" id="MobiDB-lite"/>
    </source>
</evidence>
<sequence length="63" mass="7063">MPIIHKKSAGPSASHTLTKNRKRQHKEDPTVISEDDEVDARPPTRKRLKASTGNGKADEFRAR</sequence>
<proteinExistence type="predicted"/>